<feature type="chain" id="PRO_5011437646" description="DUF4421 domain-containing protein" evidence="1">
    <location>
        <begin position="25"/>
        <end position="334"/>
    </location>
</feature>
<sequence length="334" mass="38092">MSFPAKSILLLLLFFGFSYVPSFAQYDTAYIGKPEDQLIFRVYLSRKFTDFTIRDPESELRFMPNSGNNLGIGATFKTLTLNLAVPFGFLNPNRRNDWPSYLDLQAHIYPEKWIIDLFGQFYNGYSIQNYFGDGEDYVRRDMKMRKIGANVNYLFNGEQVSFAAAMLQSEVQKRSAISPMLGFELYRVTVKADSLIFPSEVAVDTNFQRGDFIQFGPNAGMVGTLVFGKGFFVTAAMSVDLGLGYGRLEKQRESSVLQFNPTYFARGFAGYNGRRFSLNFNYVYKRLPLAGNSNFDQSVNTGNYRINLVYKFNLKEEVSKALSRISPSRILIKD</sequence>
<protein>
    <recommendedName>
        <fullName evidence="4">DUF4421 domain-containing protein</fullName>
    </recommendedName>
</protein>
<dbReference type="AlphaFoldDB" id="A0A1G6MYJ7"/>
<dbReference type="Proteomes" id="UP000199060">
    <property type="component" value="Unassembled WGS sequence"/>
</dbReference>
<gene>
    <name evidence="2" type="ORF">SAMN04488104_1002137</name>
</gene>
<dbReference type="Pfam" id="PF14391">
    <property type="entry name" value="DUF4421"/>
    <property type="match status" value="1"/>
</dbReference>
<keyword evidence="1" id="KW-0732">Signal</keyword>
<accession>A0A1G6MYJ7</accession>
<reference evidence="3" key="1">
    <citation type="submission" date="2016-10" db="EMBL/GenBank/DDBJ databases">
        <authorList>
            <person name="Varghese N."/>
            <person name="Submissions S."/>
        </authorList>
    </citation>
    <scope>NUCLEOTIDE SEQUENCE [LARGE SCALE GENOMIC DNA]</scope>
    <source>
        <strain evidence="3">DSM 23095</strain>
    </source>
</reference>
<evidence type="ECO:0000313" key="3">
    <source>
        <dbReference type="Proteomes" id="UP000199060"/>
    </source>
</evidence>
<keyword evidence="3" id="KW-1185">Reference proteome</keyword>
<organism evidence="2 3">
    <name type="scientific">Algoriphagus faecimaris</name>
    <dbReference type="NCBI Taxonomy" id="686796"/>
    <lineage>
        <taxon>Bacteria</taxon>
        <taxon>Pseudomonadati</taxon>
        <taxon>Bacteroidota</taxon>
        <taxon>Cytophagia</taxon>
        <taxon>Cytophagales</taxon>
        <taxon>Cyclobacteriaceae</taxon>
        <taxon>Algoriphagus</taxon>
    </lineage>
</organism>
<dbReference type="EMBL" id="FNAC01000002">
    <property type="protein sequence ID" value="SDC60629.1"/>
    <property type="molecule type" value="Genomic_DNA"/>
</dbReference>
<feature type="signal peptide" evidence="1">
    <location>
        <begin position="1"/>
        <end position="24"/>
    </location>
</feature>
<dbReference type="InterPro" id="IPR025535">
    <property type="entry name" value="DUF4421"/>
</dbReference>
<evidence type="ECO:0000313" key="2">
    <source>
        <dbReference type="EMBL" id="SDC60629.1"/>
    </source>
</evidence>
<evidence type="ECO:0000256" key="1">
    <source>
        <dbReference type="SAM" id="SignalP"/>
    </source>
</evidence>
<proteinExistence type="predicted"/>
<evidence type="ECO:0008006" key="4">
    <source>
        <dbReference type="Google" id="ProtNLM"/>
    </source>
</evidence>
<name>A0A1G6MYJ7_9BACT</name>
<dbReference type="STRING" id="686796.SAMN04488104_1002137"/>
<dbReference type="OrthoDB" id="669053at2"/>
<dbReference type="RefSeq" id="WP_087937755.1">
    <property type="nucleotide sequence ID" value="NZ_FNAC01000002.1"/>
</dbReference>